<reference evidence="7 8" key="1">
    <citation type="submission" date="2017-05" db="EMBL/GenBank/DDBJ databases">
        <title>PacBio assembly of a Plasmodium knowlesi genome sequence with Hi-C correction and manual annotation of the SICAvar gene family.</title>
        <authorList>
            <person name="Lapp S.A."/>
            <person name="Geraldo J.A."/>
            <person name="Chien J.-T."/>
            <person name="Ay F."/>
            <person name="Pakala S.B."/>
            <person name="Batugedara G."/>
            <person name="Humphrey J.C."/>
            <person name="Debarry J.D."/>
            <person name="Le Roch K.G."/>
            <person name="Galinski M.R."/>
            <person name="Kissinger J.C."/>
        </authorList>
    </citation>
    <scope>NUCLEOTIDE SEQUENCE [LARGE SCALE GENOMIC DNA]</scope>
    <source>
        <strain evidence="8">Malayan Strain Pk1 (A+)</strain>
    </source>
</reference>
<evidence type="ECO:0000256" key="1">
    <source>
        <dbReference type="ARBA" id="ARBA00009136"/>
    </source>
</evidence>
<name>A0A1Y3DWR7_PLAKN</name>
<evidence type="ECO:0000259" key="6">
    <source>
        <dbReference type="Pfam" id="PF09668"/>
    </source>
</evidence>
<dbReference type="VEuPathDB" id="PlasmoDB:PKNOH_S05392900"/>
<proteinExistence type="inferred from homology"/>
<dbReference type="AlphaFoldDB" id="A0A1Y3DWR7"/>
<dbReference type="Gene3D" id="3.10.20.90">
    <property type="entry name" value="Phosphatidylinositol 3-kinase Catalytic Subunit, Chain A, domain 1"/>
    <property type="match status" value="1"/>
</dbReference>
<organism evidence="7 8">
    <name type="scientific">Plasmodium knowlesi</name>
    <dbReference type="NCBI Taxonomy" id="5850"/>
    <lineage>
        <taxon>Eukaryota</taxon>
        <taxon>Sar</taxon>
        <taxon>Alveolata</taxon>
        <taxon>Apicomplexa</taxon>
        <taxon>Aconoidasida</taxon>
        <taxon>Haemosporida</taxon>
        <taxon>Plasmodiidae</taxon>
        <taxon>Plasmodium</taxon>
        <taxon>Plasmodium (Plasmodium)</taxon>
    </lineage>
</organism>
<accession>A0A1Y3DWR7</accession>
<dbReference type="InterPro" id="IPR029071">
    <property type="entry name" value="Ubiquitin-like_domsf"/>
</dbReference>
<protein>
    <submittedName>
        <fullName evidence="7">Putative DNA damage-inducible protein 1</fullName>
    </submittedName>
</protein>
<keyword evidence="4" id="KW-0378">Hydrolase</keyword>
<dbReference type="OrthoDB" id="1047367at2759"/>
<dbReference type="SUPFAM" id="SSF50630">
    <property type="entry name" value="Acid proteases"/>
    <property type="match status" value="1"/>
</dbReference>
<evidence type="ECO:0000256" key="4">
    <source>
        <dbReference type="ARBA" id="ARBA00022801"/>
    </source>
</evidence>
<dbReference type="GO" id="GO:0004190">
    <property type="term" value="F:aspartic-type endopeptidase activity"/>
    <property type="evidence" value="ECO:0007669"/>
    <property type="project" value="UniProtKB-KW"/>
</dbReference>
<dbReference type="InterPro" id="IPR019103">
    <property type="entry name" value="Peptidase_aspartic_DDI1-type"/>
</dbReference>
<comment type="similarity">
    <text evidence="1">Belongs to the DDI1 family.</text>
</comment>
<dbReference type="Proteomes" id="UP000195012">
    <property type="component" value="Unassembled WGS sequence"/>
</dbReference>
<dbReference type="Pfam" id="PF09668">
    <property type="entry name" value="Asp_protease"/>
    <property type="match status" value="1"/>
</dbReference>
<evidence type="ECO:0000313" key="7">
    <source>
        <dbReference type="EMBL" id="OTN67736.1"/>
    </source>
</evidence>
<dbReference type="VEuPathDB" id="PlasmoDB:PKNH_1349100"/>
<dbReference type="VEuPathDB" id="PlasmoDB:PKA1H_130053800"/>
<keyword evidence="2" id="KW-0645">Protease</keyword>
<dbReference type="PANTHER" id="PTHR12917:SF1">
    <property type="entry name" value="AT13091P"/>
    <property type="match status" value="1"/>
</dbReference>
<dbReference type="SUPFAM" id="SSF54236">
    <property type="entry name" value="Ubiquitin-like"/>
    <property type="match status" value="1"/>
</dbReference>
<dbReference type="eggNOG" id="KOG0012">
    <property type="taxonomic scope" value="Eukaryota"/>
</dbReference>
<dbReference type="PANTHER" id="PTHR12917">
    <property type="entry name" value="ASPARTYL PROTEASE DDI-RELATED"/>
    <property type="match status" value="1"/>
</dbReference>
<evidence type="ECO:0000256" key="2">
    <source>
        <dbReference type="ARBA" id="ARBA00022670"/>
    </source>
</evidence>
<evidence type="ECO:0000256" key="5">
    <source>
        <dbReference type="SAM" id="Coils"/>
    </source>
</evidence>
<sequence length="393" mass="44036">MVFITISDDSKIITSLDVHEDTEIFTIINIIENDFALNMNENELTYNGAAVNKFDTVKKLNISEGDLLFVRKKLNLDLIPQGNSSTQAGMTAAAVGAASSSTGAGITPTGASGINSNSFNSAGGVNNATFNALMDHFRTFQENEYIKKEVEILLNLKNDRSRMSVLQLQDKQLYDAITSQDVEAIKKIVKEKLENEKKEKEREQRMYENALKDPLSEDAQKYIFENIYKNQINSNLALAQEHFPEAFGVVYMLYIPVEINKNVVHAFVDSGAQSSIMSKQCAEKCNILRLMDTRFTGIAKGVGTRSILGKIHMVDIKIGNYFYAVSLTIIDEYDIDFIFGLDLLRRHQCQIDLKKNALVIEDNEIPFLPEKDIIANSSHSIDFDAMKESTRGV</sequence>
<gene>
    <name evidence="7" type="primary">DDI1</name>
    <name evidence="7" type="ORF">PKNOH_S05392900</name>
</gene>
<evidence type="ECO:0000313" key="8">
    <source>
        <dbReference type="Proteomes" id="UP000195012"/>
    </source>
</evidence>
<keyword evidence="5" id="KW-0175">Coiled coil</keyword>
<dbReference type="Gene3D" id="2.40.70.10">
    <property type="entry name" value="Acid Proteases"/>
    <property type="match status" value="1"/>
</dbReference>
<dbReference type="EMBL" id="NETL01000019">
    <property type="protein sequence ID" value="OTN67736.1"/>
    <property type="molecule type" value="Genomic_DNA"/>
</dbReference>
<feature type="domain" description="Aspartic peptidase DDI1-type" evidence="6">
    <location>
        <begin position="244"/>
        <end position="352"/>
    </location>
</feature>
<feature type="coiled-coil region" evidence="5">
    <location>
        <begin position="179"/>
        <end position="213"/>
    </location>
</feature>
<comment type="caution">
    <text evidence="7">The sequence shown here is derived from an EMBL/GenBank/DDBJ whole genome shotgun (WGS) entry which is preliminary data.</text>
</comment>
<keyword evidence="3" id="KW-0064">Aspartyl protease</keyword>
<dbReference type="InterPro" id="IPR021109">
    <property type="entry name" value="Peptidase_aspartic_dom_sf"/>
</dbReference>
<evidence type="ECO:0000256" key="3">
    <source>
        <dbReference type="ARBA" id="ARBA00022750"/>
    </source>
</evidence>
<dbReference type="GO" id="GO:0006508">
    <property type="term" value="P:proteolysis"/>
    <property type="evidence" value="ECO:0007669"/>
    <property type="project" value="UniProtKB-KW"/>
</dbReference>
<dbReference type="CDD" id="cd05479">
    <property type="entry name" value="RP_DDI"/>
    <property type="match status" value="1"/>
</dbReference>
<dbReference type="OMA" id="KIHMVDI"/>